<dbReference type="GO" id="GO:0016779">
    <property type="term" value="F:nucleotidyltransferase activity"/>
    <property type="evidence" value="ECO:0007669"/>
    <property type="project" value="InterPro"/>
</dbReference>
<name>A0A497ERX0_9CREN</name>
<keyword evidence="2" id="KW-0808">Transferase</keyword>
<proteinExistence type="predicted"/>
<dbReference type="Gene3D" id="3.30.460.10">
    <property type="entry name" value="Beta Polymerase, domain 2"/>
    <property type="match status" value="1"/>
</dbReference>
<evidence type="ECO:0000313" key="4">
    <source>
        <dbReference type="Proteomes" id="UP000272051"/>
    </source>
</evidence>
<dbReference type="SUPFAM" id="SSF81301">
    <property type="entry name" value="Nucleotidyltransferase"/>
    <property type="match status" value="1"/>
</dbReference>
<dbReference type="InterPro" id="IPR002934">
    <property type="entry name" value="Polymerase_NTP_transf_dom"/>
</dbReference>
<evidence type="ECO:0000313" key="2">
    <source>
        <dbReference type="EMBL" id="RLE50115.1"/>
    </source>
</evidence>
<feature type="domain" description="Polymerase nucleotidyl transferase" evidence="1">
    <location>
        <begin position="9"/>
        <end position="86"/>
    </location>
</feature>
<evidence type="ECO:0000313" key="5">
    <source>
        <dbReference type="Proteomes" id="UP000278475"/>
    </source>
</evidence>
<dbReference type="CDD" id="cd05403">
    <property type="entry name" value="NT_KNTase_like"/>
    <property type="match status" value="1"/>
</dbReference>
<organism evidence="2 5">
    <name type="scientific">Thermoproteota archaeon</name>
    <dbReference type="NCBI Taxonomy" id="2056631"/>
    <lineage>
        <taxon>Archaea</taxon>
        <taxon>Thermoproteota</taxon>
    </lineage>
</organism>
<protein>
    <submittedName>
        <fullName evidence="2">Nucleotidyltransferase domain-containing protein</fullName>
    </submittedName>
</protein>
<dbReference type="Pfam" id="PF01909">
    <property type="entry name" value="NTP_transf_2"/>
    <property type="match status" value="1"/>
</dbReference>
<dbReference type="AlphaFoldDB" id="A0A497ERX0"/>
<evidence type="ECO:0000313" key="3">
    <source>
        <dbReference type="EMBL" id="RLE53393.1"/>
    </source>
</evidence>
<dbReference type="EMBL" id="QMQX01000012">
    <property type="protein sequence ID" value="RLE53393.1"/>
    <property type="molecule type" value="Genomic_DNA"/>
</dbReference>
<reference evidence="4 5" key="1">
    <citation type="submission" date="2018-06" db="EMBL/GenBank/DDBJ databases">
        <title>Extensive metabolic versatility and redundancy in microbially diverse, dynamic hydrothermal sediments.</title>
        <authorList>
            <person name="Dombrowski N."/>
            <person name="Teske A."/>
            <person name="Baker B.J."/>
        </authorList>
    </citation>
    <scope>NUCLEOTIDE SEQUENCE [LARGE SCALE GENOMIC DNA]</scope>
    <source>
        <strain evidence="3">B34_G17</strain>
        <strain evidence="2">B66_G16</strain>
    </source>
</reference>
<dbReference type="Proteomes" id="UP000278475">
    <property type="component" value="Unassembled WGS sequence"/>
</dbReference>
<sequence>MEVLEKRKKLREEVLEKARRWANTLPFKATVILVGSYARGDFNLWSDVDLIVISDGLRGKPLSRLKVLDVQRGFQVIPLTSSEFERLVRKRDLLAIEALERGIILRDDLKVVRKQPQLKNFLKSLDRLLTSSQPPSSS</sequence>
<dbReference type="InterPro" id="IPR043519">
    <property type="entry name" value="NT_sf"/>
</dbReference>
<accession>A0A497ERX0</accession>
<dbReference type="EMBL" id="QMQV01000013">
    <property type="protein sequence ID" value="RLE50115.1"/>
    <property type="molecule type" value="Genomic_DNA"/>
</dbReference>
<dbReference type="Proteomes" id="UP000272051">
    <property type="component" value="Unassembled WGS sequence"/>
</dbReference>
<dbReference type="PANTHER" id="PTHR43449:SF1">
    <property type="entry name" value="POLYMERASE BETA NUCLEOTIDYLTRANSFERASE DOMAIN-CONTAINING PROTEIN"/>
    <property type="match status" value="1"/>
</dbReference>
<evidence type="ECO:0000259" key="1">
    <source>
        <dbReference type="Pfam" id="PF01909"/>
    </source>
</evidence>
<dbReference type="PANTHER" id="PTHR43449">
    <property type="entry name" value="NUCLEOTIDYLTRANSFERASE"/>
    <property type="match status" value="1"/>
</dbReference>
<gene>
    <name evidence="2" type="ORF">DRJ31_02515</name>
    <name evidence="3" type="ORF">DRJ33_01140</name>
</gene>
<comment type="caution">
    <text evidence="2">The sequence shown here is derived from an EMBL/GenBank/DDBJ whole genome shotgun (WGS) entry which is preliminary data.</text>
</comment>